<gene>
    <name evidence="2" type="ORF">Esi_0093_0058</name>
</gene>
<feature type="compositionally biased region" description="Basic and acidic residues" evidence="1">
    <location>
        <begin position="342"/>
        <end position="351"/>
    </location>
</feature>
<reference evidence="2 3" key="1">
    <citation type="journal article" date="2010" name="Nature">
        <title>The Ectocarpus genome and the independent evolution of multicellularity in brown algae.</title>
        <authorList>
            <person name="Cock J.M."/>
            <person name="Sterck L."/>
            <person name="Rouze P."/>
            <person name="Scornet D."/>
            <person name="Allen A.E."/>
            <person name="Amoutzias G."/>
            <person name="Anthouard V."/>
            <person name="Artiguenave F."/>
            <person name="Aury J.M."/>
            <person name="Badger J.H."/>
            <person name="Beszteri B."/>
            <person name="Billiau K."/>
            <person name="Bonnet E."/>
            <person name="Bothwell J.H."/>
            <person name="Bowler C."/>
            <person name="Boyen C."/>
            <person name="Brownlee C."/>
            <person name="Carrano C.J."/>
            <person name="Charrier B."/>
            <person name="Cho G.Y."/>
            <person name="Coelho S.M."/>
            <person name="Collen J."/>
            <person name="Corre E."/>
            <person name="Da Silva C."/>
            <person name="Delage L."/>
            <person name="Delaroque N."/>
            <person name="Dittami S.M."/>
            <person name="Doulbeau S."/>
            <person name="Elias M."/>
            <person name="Farnham G."/>
            <person name="Gachon C.M."/>
            <person name="Gschloessl B."/>
            <person name="Heesch S."/>
            <person name="Jabbari K."/>
            <person name="Jubin C."/>
            <person name="Kawai H."/>
            <person name="Kimura K."/>
            <person name="Kloareg B."/>
            <person name="Kupper F.C."/>
            <person name="Lang D."/>
            <person name="Le Bail A."/>
            <person name="Leblanc C."/>
            <person name="Lerouge P."/>
            <person name="Lohr M."/>
            <person name="Lopez P.J."/>
            <person name="Martens C."/>
            <person name="Maumus F."/>
            <person name="Michel G."/>
            <person name="Miranda-Saavedra D."/>
            <person name="Morales J."/>
            <person name="Moreau H."/>
            <person name="Motomura T."/>
            <person name="Nagasato C."/>
            <person name="Napoli C.A."/>
            <person name="Nelson D.R."/>
            <person name="Nyvall-Collen P."/>
            <person name="Peters A.F."/>
            <person name="Pommier C."/>
            <person name="Potin P."/>
            <person name="Poulain J."/>
            <person name="Quesneville H."/>
            <person name="Read B."/>
            <person name="Rensing S.A."/>
            <person name="Ritter A."/>
            <person name="Rousvoal S."/>
            <person name="Samanta M."/>
            <person name="Samson G."/>
            <person name="Schroeder D.C."/>
            <person name="Segurens B."/>
            <person name="Strittmatter M."/>
            <person name="Tonon T."/>
            <person name="Tregear J.W."/>
            <person name="Valentin K."/>
            <person name="von Dassow P."/>
            <person name="Yamagishi T."/>
            <person name="Van de Peer Y."/>
            <person name="Wincker P."/>
        </authorList>
    </citation>
    <scope>NUCLEOTIDE SEQUENCE [LARGE SCALE GENOMIC DNA]</scope>
    <source>
        <strain evidence="3">Ec32 / CCAP1310/4</strain>
    </source>
</reference>
<protein>
    <submittedName>
        <fullName evidence="2">Uncharacterized protein</fullName>
    </submittedName>
</protein>
<dbReference type="EMBL" id="FN649171">
    <property type="protein sequence ID" value="CBN75412.1"/>
    <property type="molecule type" value="Genomic_DNA"/>
</dbReference>
<organism evidence="2 3">
    <name type="scientific">Ectocarpus siliculosus</name>
    <name type="common">Brown alga</name>
    <name type="synonym">Conferva siliculosa</name>
    <dbReference type="NCBI Taxonomy" id="2880"/>
    <lineage>
        <taxon>Eukaryota</taxon>
        <taxon>Sar</taxon>
        <taxon>Stramenopiles</taxon>
        <taxon>Ochrophyta</taxon>
        <taxon>PX clade</taxon>
        <taxon>Phaeophyceae</taxon>
        <taxon>Ectocarpales</taxon>
        <taxon>Ectocarpaceae</taxon>
        <taxon>Ectocarpus</taxon>
    </lineage>
</organism>
<evidence type="ECO:0000256" key="1">
    <source>
        <dbReference type="SAM" id="MobiDB-lite"/>
    </source>
</evidence>
<dbReference type="AlphaFoldDB" id="D8LU22"/>
<accession>D8LU22</accession>
<evidence type="ECO:0000313" key="2">
    <source>
        <dbReference type="EMBL" id="CBN75412.1"/>
    </source>
</evidence>
<dbReference type="InParanoid" id="D8LU22"/>
<feature type="region of interest" description="Disordered" evidence="1">
    <location>
        <begin position="231"/>
        <end position="262"/>
    </location>
</feature>
<proteinExistence type="predicted"/>
<evidence type="ECO:0000313" key="3">
    <source>
        <dbReference type="Proteomes" id="UP000002630"/>
    </source>
</evidence>
<name>D8LU22_ECTSI</name>
<sequence>MQENVFLSDFFGCVGFLPLTTRSHIRGTMMRMMAHSAAQYQPGARHDSPDQGQFGAIFTEDGITTGNQLSTGPSACTFWCAVGVGALVKGSPVESVANYSRLARDALDAYTGPVDAEVAKAWAILGYFYGFMGDTVQFLEYLKLSGSFLVASIEQGSTDVLPAGFAEIVQYREAVMVYSGIVDAADIDSLAARSQHSPQINRVVTEEDIFPYVAQSLTAFDRRVITMARKKSATRRHSTDGDPCEADVSGSSLHGNAPRAEEVSEAMVTGFKDGLIDFEHLQDAADRSHVAHGILAALAAIDDSRARGLYNRLQEVYNSSRPPASLPAPPLQQSQRVSGFCDDVHSRGGVR</sequence>
<keyword evidence="3" id="KW-1185">Reference proteome</keyword>
<feature type="region of interest" description="Disordered" evidence="1">
    <location>
        <begin position="320"/>
        <end position="351"/>
    </location>
</feature>
<dbReference type="Proteomes" id="UP000002630">
    <property type="component" value="Linkage Group LG32"/>
</dbReference>
<dbReference type="EMBL" id="FN649757">
    <property type="protein sequence ID" value="CBN75412.1"/>
    <property type="molecule type" value="Genomic_DNA"/>
</dbReference>